<comment type="caution">
    <text evidence="2">The sequence shown here is derived from an EMBL/GenBank/DDBJ whole genome shotgun (WGS) entry which is preliminary data.</text>
</comment>
<feature type="compositionally biased region" description="Polar residues" evidence="1">
    <location>
        <begin position="32"/>
        <end position="49"/>
    </location>
</feature>
<evidence type="ECO:0000313" key="3">
    <source>
        <dbReference type="Proteomes" id="UP000223527"/>
    </source>
</evidence>
<dbReference type="Proteomes" id="UP000223527">
    <property type="component" value="Unassembled WGS sequence"/>
</dbReference>
<dbReference type="AlphaFoldDB" id="A0A2C7A954"/>
<reference evidence="2 3" key="1">
    <citation type="submission" date="2017-10" db="EMBL/GenBank/DDBJ databases">
        <authorList>
            <person name="Banno H."/>
            <person name="Chua N.-H."/>
        </authorList>
    </citation>
    <scope>NUCLEOTIDE SEQUENCE [LARGE SCALE GENOMIC DNA]</scope>
    <source>
        <strain evidence="2 3">YW11</strain>
    </source>
</reference>
<accession>A0A2C7A954</accession>
<dbReference type="Pfam" id="PF10685">
    <property type="entry name" value="KGG"/>
    <property type="match status" value="1"/>
</dbReference>
<proteinExistence type="predicted"/>
<sequence>MGNNPMAHGKSQDQKPRHGGGQASAEGKKGVSQETVGSGKQHDPNNFANNPERAAEAGRKGGQHSGKNG</sequence>
<protein>
    <recommendedName>
        <fullName evidence="4">Stress-induced protein</fullName>
    </recommendedName>
</protein>
<evidence type="ECO:0000313" key="2">
    <source>
        <dbReference type="EMBL" id="PHK93885.1"/>
    </source>
</evidence>
<name>A0A2C7A954_9PROT</name>
<dbReference type="InterPro" id="IPR019626">
    <property type="entry name" value="Stress-induced_KGG_rpt"/>
</dbReference>
<organism evidence="2 3">
    <name type="scientific">Teichococcus rhizosphaerae</name>
    <dbReference type="NCBI Taxonomy" id="1335062"/>
    <lineage>
        <taxon>Bacteria</taxon>
        <taxon>Pseudomonadati</taxon>
        <taxon>Pseudomonadota</taxon>
        <taxon>Alphaproteobacteria</taxon>
        <taxon>Acetobacterales</taxon>
        <taxon>Roseomonadaceae</taxon>
        <taxon>Roseomonas</taxon>
    </lineage>
</organism>
<evidence type="ECO:0008006" key="4">
    <source>
        <dbReference type="Google" id="ProtNLM"/>
    </source>
</evidence>
<evidence type="ECO:0000256" key="1">
    <source>
        <dbReference type="SAM" id="MobiDB-lite"/>
    </source>
</evidence>
<feature type="region of interest" description="Disordered" evidence="1">
    <location>
        <begin position="1"/>
        <end position="69"/>
    </location>
</feature>
<dbReference type="EMBL" id="PDNU01000035">
    <property type="protein sequence ID" value="PHK93885.1"/>
    <property type="molecule type" value="Genomic_DNA"/>
</dbReference>
<gene>
    <name evidence="2" type="ORF">CR162_16595</name>
</gene>
<keyword evidence="3" id="KW-1185">Reference proteome</keyword>
<dbReference type="OrthoDB" id="7281991at2"/>